<evidence type="ECO:0000256" key="1">
    <source>
        <dbReference type="ARBA" id="ARBA00004123"/>
    </source>
</evidence>
<evidence type="ECO:0000256" key="7">
    <source>
        <dbReference type="ARBA" id="ARBA00040954"/>
    </source>
</evidence>
<keyword evidence="6" id="KW-0539">Nucleus</keyword>
<organism evidence="9 10">
    <name type="scientific">Parastrongyloides trichosuri</name>
    <name type="common">Possum-specific nematode worm</name>
    <dbReference type="NCBI Taxonomy" id="131310"/>
    <lineage>
        <taxon>Eukaryota</taxon>
        <taxon>Metazoa</taxon>
        <taxon>Ecdysozoa</taxon>
        <taxon>Nematoda</taxon>
        <taxon>Chromadorea</taxon>
        <taxon>Rhabditida</taxon>
        <taxon>Tylenchina</taxon>
        <taxon>Panagrolaimomorpha</taxon>
        <taxon>Strongyloidoidea</taxon>
        <taxon>Strongyloididae</taxon>
        <taxon>Parastrongyloides</taxon>
    </lineage>
</organism>
<evidence type="ECO:0000256" key="8">
    <source>
        <dbReference type="PROSITE-ProRule" id="PRU00221"/>
    </source>
</evidence>
<dbReference type="PANTHER" id="PTHR19855">
    <property type="entry name" value="WD40 REPEAT PROTEIN 12, 37"/>
    <property type="match status" value="1"/>
</dbReference>
<dbReference type="InterPro" id="IPR036322">
    <property type="entry name" value="WD40_repeat_dom_sf"/>
</dbReference>
<evidence type="ECO:0000256" key="5">
    <source>
        <dbReference type="ARBA" id="ARBA00022737"/>
    </source>
</evidence>
<dbReference type="PANTHER" id="PTHR19855:SF12">
    <property type="entry name" value="WD REPEAT-CONTAINING PROTEIN 37"/>
    <property type="match status" value="1"/>
</dbReference>
<dbReference type="SMART" id="SM00320">
    <property type="entry name" value="WD40"/>
    <property type="match status" value="6"/>
</dbReference>
<dbReference type="PROSITE" id="PS50294">
    <property type="entry name" value="WD_REPEATS_REGION"/>
    <property type="match status" value="3"/>
</dbReference>
<reference evidence="10" key="1">
    <citation type="submission" date="2017-02" db="UniProtKB">
        <authorList>
            <consortium name="WormBaseParasite"/>
        </authorList>
    </citation>
    <scope>IDENTIFICATION</scope>
</reference>
<dbReference type="AlphaFoldDB" id="A0A0N4ZNB7"/>
<evidence type="ECO:0000313" key="9">
    <source>
        <dbReference type="Proteomes" id="UP000038045"/>
    </source>
</evidence>
<dbReference type="STRING" id="131310.A0A0N4ZNB7"/>
<accession>A0A0N4ZNB7</accession>
<keyword evidence="4 8" id="KW-0853">WD repeat</keyword>
<dbReference type="PROSITE" id="PS00678">
    <property type="entry name" value="WD_REPEATS_1"/>
    <property type="match status" value="1"/>
</dbReference>
<keyword evidence="5" id="KW-0677">Repeat</keyword>
<dbReference type="Gene3D" id="2.130.10.10">
    <property type="entry name" value="YVTN repeat-like/Quinoprotein amine dehydrogenase"/>
    <property type="match status" value="2"/>
</dbReference>
<dbReference type="GO" id="GO:0005737">
    <property type="term" value="C:cytoplasm"/>
    <property type="evidence" value="ECO:0007669"/>
    <property type="project" value="UniProtKB-SubCell"/>
</dbReference>
<sequence length="444" mass="50368">MENISILTNQVPRYKNNLYQLFAAIEKEFDQLYAENIELREKVELLSGEKIPDLNRDGNINNKVQEYIQPQQVAKKTTQMSQKLKTAFKVAQPGLFSNSLKNYENSRVKYVQVLKGHDDGVWDVSSYHIPSISTNILGSASADKSAILWYAEGGNSFARYTGHNGSVNSIRFNENYSLNNDYITVLTSSGDKSAHIWKVRINSGIIKSVNDEYEDDSYNNDGNKVENISVPMKILEGHKNAVVSAVFFPSGDKVLTASWDRIANIYDIETGNVINSLSGHEEELNYCNIHQTKSLIMTASKDSTFRLWDMRETIKNVSVIMGHSDSVTSVLFTNDDKVISAGEDRTIKLWDLRAMRNVLTSIRLESPINKISYNEKTKLIAIPMDNRIVKLYDVNESKIIQVPRINSKCHRRIVFSTTWLPSGLQNNLFTCGFDNKVIGWKIQQ</sequence>
<dbReference type="Pfam" id="PF00400">
    <property type="entry name" value="WD40"/>
    <property type="match status" value="5"/>
</dbReference>
<dbReference type="WBParaSite" id="PTRK_0001003100.1">
    <property type="protein sequence ID" value="PTRK_0001003100.1"/>
    <property type="gene ID" value="PTRK_0001003100"/>
</dbReference>
<keyword evidence="9" id="KW-1185">Reference proteome</keyword>
<keyword evidence="3" id="KW-0963">Cytoplasm</keyword>
<feature type="repeat" description="WD" evidence="8">
    <location>
        <begin position="160"/>
        <end position="200"/>
    </location>
</feature>
<dbReference type="PRINTS" id="PR00320">
    <property type="entry name" value="GPROTEINBRPT"/>
</dbReference>
<dbReference type="InterPro" id="IPR020472">
    <property type="entry name" value="WD40_PAC1"/>
</dbReference>
<protein>
    <recommendedName>
        <fullName evidence="7">WD repeat-containing protein 37</fullName>
    </recommendedName>
</protein>
<dbReference type="InterPro" id="IPR019775">
    <property type="entry name" value="WD40_repeat_CS"/>
</dbReference>
<dbReference type="Proteomes" id="UP000038045">
    <property type="component" value="Unplaced"/>
</dbReference>
<dbReference type="InterPro" id="IPR001680">
    <property type="entry name" value="WD40_rpt"/>
</dbReference>
<dbReference type="PROSITE" id="PS50082">
    <property type="entry name" value="WD_REPEATS_2"/>
    <property type="match status" value="4"/>
</dbReference>
<feature type="repeat" description="WD" evidence="8">
    <location>
        <begin position="320"/>
        <end position="360"/>
    </location>
</feature>
<evidence type="ECO:0000313" key="10">
    <source>
        <dbReference type="WBParaSite" id="PTRK_0001003100.1"/>
    </source>
</evidence>
<evidence type="ECO:0000256" key="2">
    <source>
        <dbReference type="ARBA" id="ARBA00004496"/>
    </source>
</evidence>
<feature type="repeat" description="WD" evidence="8">
    <location>
        <begin position="235"/>
        <end position="276"/>
    </location>
</feature>
<evidence type="ECO:0000256" key="4">
    <source>
        <dbReference type="ARBA" id="ARBA00022574"/>
    </source>
</evidence>
<comment type="subcellular location">
    <subcellularLocation>
        <location evidence="2">Cytoplasm</location>
    </subcellularLocation>
    <subcellularLocation>
        <location evidence="1">Nucleus</location>
    </subcellularLocation>
</comment>
<evidence type="ECO:0000256" key="6">
    <source>
        <dbReference type="ARBA" id="ARBA00023242"/>
    </source>
</evidence>
<dbReference type="GO" id="GO:0005634">
    <property type="term" value="C:nucleus"/>
    <property type="evidence" value="ECO:0007669"/>
    <property type="project" value="UniProtKB-SubCell"/>
</dbReference>
<feature type="repeat" description="WD" evidence="8">
    <location>
        <begin position="277"/>
        <end position="311"/>
    </location>
</feature>
<dbReference type="SUPFAM" id="SSF50978">
    <property type="entry name" value="WD40 repeat-like"/>
    <property type="match status" value="1"/>
</dbReference>
<name>A0A0N4ZNB7_PARTI</name>
<dbReference type="CDD" id="cd00200">
    <property type="entry name" value="WD40"/>
    <property type="match status" value="1"/>
</dbReference>
<evidence type="ECO:0000256" key="3">
    <source>
        <dbReference type="ARBA" id="ARBA00022490"/>
    </source>
</evidence>
<proteinExistence type="predicted"/>
<dbReference type="InterPro" id="IPR015943">
    <property type="entry name" value="WD40/YVTN_repeat-like_dom_sf"/>
</dbReference>